<dbReference type="RefSeq" id="WP_188850852.1">
    <property type="nucleotide sequence ID" value="NZ_BMJJ01000005.1"/>
</dbReference>
<keyword evidence="2" id="KW-0732">Signal</keyword>
<proteinExistence type="predicted"/>
<feature type="signal peptide" evidence="2">
    <location>
        <begin position="1"/>
        <end position="24"/>
    </location>
</feature>
<comment type="caution">
    <text evidence="3">The sequence shown here is derived from an EMBL/GenBank/DDBJ whole genome shotgun (WGS) entry which is preliminary data.</text>
</comment>
<feature type="region of interest" description="Disordered" evidence="1">
    <location>
        <begin position="70"/>
        <end position="193"/>
    </location>
</feature>
<reference evidence="3" key="2">
    <citation type="submission" date="2020-09" db="EMBL/GenBank/DDBJ databases">
        <authorList>
            <person name="Sun Q."/>
            <person name="Zhou Y."/>
        </authorList>
    </citation>
    <scope>NUCLEOTIDE SEQUENCE</scope>
    <source>
        <strain evidence="3">CGMCC 1.15493</strain>
    </source>
</reference>
<reference evidence="3" key="1">
    <citation type="journal article" date="2014" name="Int. J. Syst. Evol. Microbiol.">
        <title>Complete genome sequence of Corynebacterium casei LMG S-19264T (=DSM 44701T), isolated from a smear-ripened cheese.</title>
        <authorList>
            <consortium name="US DOE Joint Genome Institute (JGI-PGF)"/>
            <person name="Walter F."/>
            <person name="Albersmeier A."/>
            <person name="Kalinowski J."/>
            <person name="Ruckert C."/>
        </authorList>
    </citation>
    <scope>NUCLEOTIDE SEQUENCE</scope>
    <source>
        <strain evidence="3">CGMCC 1.15493</strain>
    </source>
</reference>
<organism evidence="3 4">
    <name type="scientific">Aureimonas glaciei</name>
    <dbReference type="NCBI Taxonomy" id="1776957"/>
    <lineage>
        <taxon>Bacteria</taxon>
        <taxon>Pseudomonadati</taxon>
        <taxon>Pseudomonadota</taxon>
        <taxon>Alphaproteobacteria</taxon>
        <taxon>Hyphomicrobiales</taxon>
        <taxon>Aurantimonadaceae</taxon>
        <taxon>Aureimonas</taxon>
    </lineage>
</organism>
<dbReference type="AlphaFoldDB" id="A0A916XYS1"/>
<evidence type="ECO:0000313" key="4">
    <source>
        <dbReference type="Proteomes" id="UP000613160"/>
    </source>
</evidence>
<evidence type="ECO:0000256" key="1">
    <source>
        <dbReference type="SAM" id="MobiDB-lite"/>
    </source>
</evidence>
<dbReference type="Proteomes" id="UP000613160">
    <property type="component" value="Unassembled WGS sequence"/>
</dbReference>
<sequence length="326" mass="32817">MAKTMKLTLATSFALLLLSSAASAAMACGSAEEGLVFSEVVTVDGSEGAFRLICREGRLTAIPVGTDGAAASIDGGGPPVSVEGTTPQPVAPAENAGTTDAEPGNASDPHDTGLYAAGVAGQSPAATMTQSAAEAPTSPSTLPPLDQRGDEAADKPGVSAEAAAAGREGATKSEERIAAEAPEAAADAPSPAASPEMVRVPAAIAGAARSVLPGITFKNVVLSRDGASTIYGLAGENQAGRGVAVDVDQAGAVRQVDRQIGLTEVPPEILKLAQAVLPEATIDKAVMSIRPNFQSFFVLSGRDARAEDFALDIRTDGRSLAFIDPR</sequence>
<accession>A0A916XYS1</accession>
<name>A0A916XYS1_9HYPH</name>
<evidence type="ECO:0000313" key="3">
    <source>
        <dbReference type="EMBL" id="GGD20229.1"/>
    </source>
</evidence>
<feature type="chain" id="PRO_5038046795" evidence="2">
    <location>
        <begin position="25"/>
        <end position="326"/>
    </location>
</feature>
<gene>
    <name evidence="3" type="ORF">GCM10011335_23920</name>
</gene>
<feature type="compositionally biased region" description="Low complexity" evidence="1">
    <location>
        <begin position="179"/>
        <end position="193"/>
    </location>
</feature>
<protein>
    <submittedName>
        <fullName evidence="3">Uncharacterized protein</fullName>
    </submittedName>
</protein>
<dbReference type="PROSITE" id="PS51257">
    <property type="entry name" value="PROKAR_LIPOPROTEIN"/>
    <property type="match status" value="1"/>
</dbReference>
<dbReference type="EMBL" id="BMJJ01000005">
    <property type="protein sequence ID" value="GGD20229.1"/>
    <property type="molecule type" value="Genomic_DNA"/>
</dbReference>
<keyword evidence="4" id="KW-1185">Reference proteome</keyword>
<feature type="compositionally biased region" description="Polar residues" evidence="1">
    <location>
        <begin position="124"/>
        <end position="140"/>
    </location>
</feature>
<evidence type="ECO:0000256" key="2">
    <source>
        <dbReference type="SAM" id="SignalP"/>
    </source>
</evidence>
<feature type="compositionally biased region" description="Basic and acidic residues" evidence="1">
    <location>
        <begin position="169"/>
        <end position="178"/>
    </location>
</feature>